<proteinExistence type="predicted"/>
<evidence type="ECO:0000313" key="2">
    <source>
        <dbReference type="Proteomes" id="UP000310334"/>
    </source>
</evidence>
<organism evidence="1 2">
    <name type="scientific">Metabacillus sediminilitoris</name>
    <dbReference type="NCBI Taxonomy" id="2567941"/>
    <lineage>
        <taxon>Bacteria</taxon>
        <taxon>Bacillati</taxon>
        <taxon>Bacillota</taxon>
        <taxon>Bacilli</taxon>
        <taxon>Bacillales</taxon>
        <taxon>Bacillaceae</taxon>
        <taxon>Metabacillus</taxon>
    </lineage>
</organism>
<dbReference type="EMBL" id="SSNT01000020">
    <property type="protein sequence ID" value="THF76476.1"/>
    <property type="molecule type" value="Genomic_DNA"/>
</dbReference>
<dbReference type="AlphaFoldDB" id="A0A4S4BNM6"/>
<gene>
    <name evidence="1" type="ORF">E6W99_21375</name>
</gene>
<accession>A0A4S4BNM6</accession>
<reference evidence="1 2" key="1">
    <citation type="submission" date="2019-04" db="EMBL/GenBank/DDBJ databases">
        <title>Bacillus sediminilitoris sp. nov., isolated from a tidal flat sediment on the East China Sea.</title>
        <authorList>
            <person name="Wei Y."/>
            <person name="Mao H."/>
            <person name="Fang J."/>
        </authorList>
    </citation>
    <scope>NUCLEOTIDE SEQUENCE [LARGE SCALE GENOMIC DNA]</scope>
    <source>
        <strain evidence="1 2">DSL-17</strain>
    </source>
</reference>
<name>A0A4S4BNM6_9BACI</name>
<evidence type="ECO:0000313" key="1">
    <source>
        <dbReference type="EMBL" id="THF76476.1"/>
    </source>
</evidence>
<protein>
    <submittedName>
        <fullName evidence="1">Uncharacterized protein</fullName>
    </submittedName>
</protein>
<sequence length="153" mass="17881">MIKFLLRKSVKPLYIGNQLIESTPYLAIVVPKYSRYQRDEFLSEFTSIAYSHGLIKRKKPIHVNYWYDGPHGNMGLRLWEDGAYHHAKNGVIGISRLNIHPDIDPNLLFDIVKSAVKTLLDNNNIVFFLPAEHEENYVEFYQDLFPEAKKFII</sequence>
<keyword evidence="2" id="KW-1185">Reference proteome</keyword>
<dbReference type="RefSeq" id="WP_155443849.1">
    <property type="nucleotide sequence ID" value="NZ_CP046266.1"/>
</dbReference>
<comment type="caution">
    <text evidence="1">The sequence shown here is derived from an EMBL/GenBank/DDBJ whole genome shotgun (WGS) entry which is preliminary data.</text>
</comment>
<dbReference type="Proteomes" id="UP000310334">
    <property type="component" value="Unassembled WGS sequence"/>
</dbReference>